<dbReference type="PANTHER" id="PTHR35526">
    <property type="entry name" value="ANTI-SIGMA-F FACTOR RSBW-RELATED"/>
    <property type="match status" value="1"/>
</dbReference>
<keyword evidence="3" id="KW-0067">ATP-binding</keyword>
<dbReference type="Gene3D" id="3.30.565.10">
    <property type="entry name" value="Histidine kinase-like ATPase, C-terminal domain"/>
    <property type="match status" value="1"/>
</dbReference>
<dbReference type="AlphaFoldDB" id="A0A7S8E627"/>
<keyword evidence="4" id="KW-1185">Reference proteome</keyword>
<reference evidence="3 4" key="1">
    <citation type="submission" date="2020-02" db="EMBL/GenBank/DDBJ databases">
        <authorList>
            <person name="Zheng R.K."/>
            <person name="Sun C.M."/>
        </authorList>
    </citation>
    <scope>NUCLEOTIDE SEQUENCE [LARGE SCALE GENOMIC DNA]</scope>
    <source>
        <strain evidence="4">rifampicinis</strain>
    </source>
</reference>
<keyword evidence="1" id="KW-0808">Transferase</keyword>
<dbReference type="GO" id="GO:0005524">
    <property type="term" value="F:ATP binding"/>
    <property type="evidence" value="ECO:0007669"/>
    <property type="project" value="UniProtKB-KW"/>
</dbReference>
<gene>
    <name evidence="3" type="ORF">G4Y79_15050</name>
</gene>
<evidence type="ECO:0000313" key="3">
    <source>
        <dbReference type="EMBL" id="QPC81020.1"/>
    </source>
</evidence>
<keyword evidence="1" id="KW-0723">Serine/threonine-protein kinase</keyword>
<protein>
    <submittedName>
        <fullName evidence="3">ATP-binding protein</fullName>
    </submittedName>
</protein>
<feature type="domain" description="Histidine kinase/HSP90-like ATPase" evidence="2">
    <location>
        <begin position="10"/>
        <end position="138"/>
    </location>
</feature>
<sequence length="141" mass="16103">MAFSQNSLRIPASIEHMRAAVLFVSEAAEELGMHAEGIHHCQIAVEEVVTNIIQHGYTTPIDSDNVIDIEVRHTHADFVIIIFDDAPPYDPTKRRDPNPAALLEDRKSGGWGVYFVKQYMDSVTYQRVNNRNRLMLTKRLR</sequence>
<name>A0A7S8E627_9CHLR</name>
<organism evidence="3 4">
    <name type="scientific">Phototrophicus methaneseepsis</name>
    <dbReference type="NCBI Taxonomy" id="2710758"/>
    <lineage>
        <taxon>Bacteria</taxon>
        <taxon>Bacillati</taxon>
        <taxon>Chloroflexota</taxon>
        <taxon>Candidatus Thermofontia</taxon>
        <taxon>Phototrophicales</taxon>
        <taxon>Phototrophicaceae</taxon>
        <taxon>Phototrophicus</taxon>
    </lineage>
</organism>
<dbReference type="GO" id="GO:0004674">
    <property type="term" value="F:protein serine/threonine kinase activity"/>
    <property type="evidence" value="ECO:0007669"/>
    <property type="project" value="UniProtKB-KW"/>
</dbReference>
<dbReference type="SUPFAM" id="SSF55874">
    <property type="entry name" value="ATPase domain of HSP90 chaperone/DNA topoisomerase II/histidine kinase"/>
    <property type="match status" value="1"/>
</dbReference>
<dbReference type="Pfam" id="PF13581">
    <property type="entry name" value="HATPase_c_2"/>
    <property type="match status" value="1"/>
</dbReference>
<dbReference type="KEGG" id="pmet:G4Y79_15050"/>
<evidence type="ECO:0000259" key="2">
    <source>
        <dbReference type="Pfam" id="PF13581"/>
    </source>
</evidence>
<evidence type="ECO:0000256" key="1">
    <source>
        <dbReference type="ARBA" id="ARBA00022527"/>
    </source>
</evidence>
<dbReference type="Proteomes" id="UP000594468">
    <property type="component" value="Chromosome"/>
</dbReference>
<dbReference type="InterPro" id="IPR036890">
    <property type="entry name" value="HATPase_C_sf"/>
</dbReference>
<dbReference type="EMBL" id="CP062983">
    <property type="protein sequence ID" value="QPC81020.1"/>
    <property type="molecule type" value="Genomic_DNA"/>
</dbReference>
<accession>A0A7S8E627</accession>
<dbReference type="RefSeq" id="WP_195169093.1">
    <property type="nucleotide sequence ID" value="NZ_CP062983.1"/>
</dbReference>
<dbReference type="InterPro" id="IPR050267">
    <property type="entry name" value="Anti-sigma-factor_SerPK"/>
</dbReference>
<keyword evidence="1" id="KW-0418">Kinase</keyword>
<dbReference type="CDD" id="cd16936">
    <property type="entry name" value="HATPase_RsbW-like"/>
    <property type="match status" value="1"/>
</dbReference>
<evidence type="ECO:0000313" key="4">
    <source>
        <dbReference type="Proteomes" id="UP000594468"/>
    </source>
</evidence>
<keyword evidence="3" id="KW-0547">Nucleotide-binding</keyword>
<proteinExistence type="predicted"/>
<dbReference type="InterPro" id="IPR003594">
    <property type="entry name" value="HATPase_dom"/>
</dbReference>